<dbReference type="Proteomes" id="UP000736583">
    <property type="component" value="Unassembled WGS sequence"/>
</dbReference>
<reference evidence="2 3" key="1">
    <citation type="submission" date="2021-06" db="EMBL/GenBank/DDBJ databases">
        <authorList>
            <person name="Sun Q."/>
            <person name="Li D."/>
        </authorList>
    </citation>
    <scope>NUCLEOTIDE SEQUENCE [LARGE SCALE GENOMIC DNA]</scope>
    <source>
        <strain evidence="2 3">MSJ-4</strain>
    </source>
</reference>
<keyword evidence="3" id="KW-1185">Reference proteome</keyword>
<keyword evidence="1" id="KW-0472">Membrane</keyword>
<dbReference type="EMBL" id="JAHLQL010000001">
    <property type="protein sequence ID" value="MBU5590359.1"/>
    <property type="molecule type" value="Genomic_DNA"/>
</dbReference>
<dbReference type="InterPro" id="IPR031360">
    <property type="entry name" value="TrpP"/>
</dbReference>
<name>A0ABS6EVV1_9CLOT</name>
<keyword evidence="1" id="KW-1133">Transmembrane helix</keyword>
<dbReference type="RefSeq" id="WP_216455573.1">
    <property type="nucleotide sequence ID" value="NZ_JAHLQL010000001.1"/>
</dbReference>
<protein>
    <submittedName>
        <fullName evidence="2">Tryptophan transporter</fullName>
    </submittedName>
</protein>
<gene>
    <name evidence="2" type="ORF">KQI89_01145</name>
</gene>
<organism evidence="2 3">
    <name type="scientific">Clostridium simiarum</name>
    <dbReference type="NCBI Taxonomy" id="2841506"/>
    <lineage>
        <taxon>Bacteria</taxon>
        <taxon>Bacillati</taxon>
        <taxon>Bacillota</taxon>
        <taxon>Clostridia</taxon>
        <taxon>Eubacteriales</taxon>
        <taxon>Clostridiaceae</taxon>
        <taxon>Clostridium</taxon>
    </lineage>
</organism>
<comment type="caution">
    <text evidence="2">The sequence shown here is derived from an EMBL/GenBank/DDBJ whole genome shotgun (WGS) entry which is preliminary data.</text>
</comment>
<proteinExistence type="predicted"/>
<evidence type="ECO:0000313" key="3">
    <source>
        <dbReference type="Proteomes" id="UP000736583"/>
    </source>
</evidence>
<evidence type="ECO:0000313" key="2">
    <source>
        <dbReference type="EMBL" id="MBU5590359.1"/>
    </source>
</evidence>
<evidence type="ECO:0000256" key="1">
    <source>
        <dbReference type="SAM" id="Phobius"/>
    </source>
</evidence>
<feature type="transmembrane region" description="Helical" evidence="1">
    <location>
        <begin position="131"/>
        <end position="157"/>
    </location>
</feature>
<feature type="transmembrane region" description="Helical" evidence="1">
    <location>
        <begin position="53"/>
        <end position="72"/>
    </location>
</feature>
<accession>A0ABS6EVV1</accession>
<dbReference type="Pfam" id="PF17099">
    <property type="entry name" value="TrpP"/>
    <property type="match status" value="1"/>
</dbReference>
<feature type="transmembrane region" description="Helical" evidence="1">
    <location>
        <begin position="104"/>
        <end position="125"/>
    </location>
</feature>
<sequence>MNLKKLTTLSLFLAIGFILHQISPPIFFGIKPDFLLTMMVMSLLFCESYKETLIVSIVFGMFAALTTGFPGGQIPNMIDKIISAALIYNIKTHFTKKNYFKVPILAFLCTLVSGIVFLISVSFIMSLPTNIFILFATIVIPTSLINTIVSLAIYNLIVRITGLKTL</sequence>
<keyword evidence="1" id="KW-0812">Transmembrane</keyword>